<feature type="compositionally biased region" description="Basic and acidic residues" evidence="1">
    <location>
        <begin position="85"/>
        <end position="107"/>
    </location>
</feature>
<dbReference type="Proteomes" id="UP000766486">
    <property type="component" value="Unassembled WGS sequence"/>
</dbReference>
<name>A0ABY6UM35_BIOOC</name>
<feature type="region of interest" description="Disordered" evidence="1">
    <location>
        <begin position="21"/>
        <end position="50"/>
    </location>
</feature>
<evidence type="ECO:0000256" key="1">
    <source>
        <dbReference type="SAM" id="MobiDB-lite"/>
    </source>
</evidence>
<sequence>MAPSNTTDQIALYNEVLGGRFMPREAKPDVQEDSTGKQPSVIENGIASEPFQHKGAIYAPGEPVPEIKIILQLVDSKGTHIIEDFESDKFNAEESKDEERGSEKEGGEGESDDPLKSYPILRRATRNSSKKWSWQIEIQSKGLTDIFRKIAKNFEELDLESRVIVINSPFRCLFFLRDELENLSKDMSLPPETLMGLTQMLNFIRSPQCHKAHIDQYENLIVKAQEVSFSKLWMLFPPYEPVVGVRRGQQSEDSQCFILKSMEFLRYGNHVRSVPQWKLTLLFSYYDGREYEVREKVEYIEYFEGFRRVDHHKGNSIMTYAGKTTAFGITRARYICQIPEERVK</sequence>
<comment type="caution">
    <text evidence="3">The sequence shown here is derived from an EMBL/GenBank/DDBJ whole genome shotgun (WGS) entry which is preliminary data.</text>
</comment>
<evidence type="ECO:0000259" key="2">
    <source>
        <dbReference type="Pfam" id="PF22942"/>
    </source>
</evidence>
<evidence type="ECO:0000313" key="4">
    <source>
        <dbReference type="Proteomes" id="UP000766486"/>
    </source>
</evidence>
<dbReference type="Pfam" id="PF22942">
    <property type="entry name" value="DUF7025"/>
    <property type="match status" value="1"/>
</dbReference>
<organism evidence="3 4">
    <name type="scientific">Bionectria ochroleuca</name>
    <name type="common">Gliocladium roseum</name>
    <dbReference type="NCBI Taxonomy" id="29856"/>
    <lineage>
        <taxon>Eukaryota</taxon>
        <taxon>Fungi</taxon>
        <taxon>Dikarya</taxon>
        <taxon>Ascomycota</taxon>
        <taxon>Pezizomycotina</taxon>
        <taxon>Sordariomycetes</taxon>
        <taxon>Hypocreomycetidae</taxon>
        <taxon>Hypocreales</taxon>
        <taxon>Bionectriaceae</taxon>
        <taxon>Clonostachys</taxon>
    </lineage>
</organism>
<dbReference type="PANTHER" id="PTHR46411">
    <property type="entry name" value="FAMILY ATPASE, PUTATIVE-RELATED"/>
    <property type="match status" value="1"/>
</dbReference>
<dbReference type="PANTHER" id="PTHR46411:SF2">
    <property type="entry name" value="AAA+ ATPASE DOMAIN-CONTAINING PROTEIN"/>
    <property type="match status" value="1"/>
</dbReference>
<reference evidence="3 4" key="1">
    <citation type="submission" date="2019-06" db="EMBL/GenBank/DDBJ databases">
        <authorList>
            <person name="Broberg M."/>
        </authorList>
    </citation>
    <scope>NUCLEOTIDE SEQUENCE [LARGE SCALE GENOMIC DNA]</scope>
</reference>
<dbReference type="InterPro" id="IPR054289">
    <property type="entry name" value="DUF7025"/>
</dbReference>
<feature type="region of interest" description="Disordered" evidence="1">
    <location>
        <begin position="85"/>
        <end position="119"/>
    </location>
</feature>
<proteinExistence type="predicted"/>
<keyword evidence="4" id="KW-1185">Reference proteome</keyword>
<accession>A0ABY6UM35</accession>
<protein>
    <recommendedName>
        <fullName evidence="2">DUF7025 domain-containing protein</fullName>
    </recommendedName>
</protein>
<dbReference type="EMBL" id="CABFNS010000830">
    <property type="protein sequence ID" value="VUC31307.1"/>
    <property type="molecule type" value="Genomic_DNA"/>
</dbReference>
<feature type="domain" description="DUF7025" evidence="2">
    <location>
        <begin position="222"/>
        <end position="310"/>
    </location>
</feature>
<gene>
    <name evidence="3" type="ORF">CLO192961_LOCUS300618</name>
</gene>
<evidence type="ECO:0000313" key="3">
    <source>
        <dbReference type="EMBL" id="VUC31307.1"/>
    </source>
</evidence>